<comment type="caution">
    <text evidence="14">The sequence shown here is derived from an EMBL/GenBank/DDBJ whole genome shotgun (WGS) entry which is preliminary data.</text>
</comment>
<keyword evidence="15" id="KW-1185">Reference proteome</keyword>
<keyword evidence="8" id="KW-0458">Lysosome</keyword>
<proteinExistence type="inferred from homology"/>
<reference evidence="14" key="1">
    <citation type="submission" date="2023-10" db="EMBL/GenBank/DDBJ databases">
        <title>Genome assemblies of two species of porcelain crab, Petrolisthes cinctipes and Petrolisthes manimaculis (Anomura: Porcellanidae).</title>
        <authorList>
            <person name="Angst P."/>
        </authorList>
    </citation>
    <scope>NUCLEOTIDE SEQUENCE</scope>
    <source>
        <strain evidence="14">PB745_01</strain>
        <tissue evidence="14">Gill</tissue>
    </source>
</reference>
<evidence type="ECO:0000256" key="11">
    <source>
        <dbReference type="ARBA" id="ARBA00046593"/>
    </source>
</evidence>
<feature type="region of interest" description="Disordered" evidence="12">
    <location>
        <begin position="51"/>
        <end position="83"/>
    </location>
</feature>
<sequence length="178" mass="19439">MFISDNIEVMDTLRRLFTDNDYRPTDDTHHTHPFINSENNPVTPVYGRLRNMAAHGDHPPPYSANPPPPVGFQQTQHQHQQASPNVKVTVVDGGGYGGTSCNYVSPPPTVITTQPQVVAATPVVILGSTCPACRAGILQNEFTCCGVCLGIFFFPIGLICCFLMKERRCSNCRISYGG</sequence>
<evidence type="ECO:0000256" key="8">
    <source>
        <dbReference type="ARBA" id="ARBA00023228"/>
    </source>
</evidence>
<dbReference type="PANTHER" id="PTHR13551">
    <property type="entry name" value="BRAIN PROTEIN I3"/>
    <property type="match status" value="1"/>
</dbReference>
<dbReference type="PANTHER" id="PTHR13551:SF1">
    <property type="entry name" value="MEMBRANE PROTEIN BRI3"/>
    <property type="match status" value="1"/>
</dbReference>
<dbReference type="Pfam" id="PF10164">
    <property type="entry name" value="BRI3"/>
    <property type="match status" value="1"/>
</dbReference>
<keyword evidence="6 13" id="KW-1133">Transmembrane helix</keyword>
<dbReference type="EMBL" id="JAWQEG010002102">
    <property type="protein sequence ID" value="KAK3874457.1"/>
    <property type="molecule type" value="Genomic_DNA"/>
</dbReference>
<evidence type="ECO:0000256" key="12">
    <source>
        <dbReference type="SAM" id="MobiDB-lite"/>
    </source>
</evidence>
<dbReference type="Proteomes" id="UP001286313">
    <property type="component" value="Unassembled WGS sequence"/>
</dbReference>
<evidence type="ECO:0000313" key="15">
    <source>
        <dbReference type="Proteomes" id="UP001286313"/>
    </source>
</evidence>
<evidence type="ECO:0000256" key="3">
    <source>
        <dbReference type="ARBA" id="ARBA00008090"/>
    </source>
</evidence>
<dbReference type="InterPro" id="IPR019317">
    <property type="entry name" value="BRI3"/>
</dbReference>
<protein>
    <recommendedName>
        <fullName evidence="9">Membrane protein BRI3</fullName>
    </recommendedName>
    <alternativeName>
        <fullName evidence="10">Brain protein I3</fullName>
    </alternativeName>
</protein>
<dbReference type="GO" id="GO:0005765">
    <property type="term" value="C:lysosomal membrane"/>
    <property type="evidence" value="ECO:0007669"/>
    <property type="project" value="UniProtKB-SubCell"/>
</dbReference>
<evidence type="ECO:0000256" key="5">
    <source>
        <dbReference type="ARBA" id="ARBA00022692"/>
    </source>
</evidence>
<name>A0AAE1FJX3_PETCI</name>
<evidence type="ECO:0000313" key="14">
    <source>
        <dbReference type="EMBL" id="KAK3874457.1"/>
    </source>
</evidence>
<evidence type="ECO:0000256" key="13">
    <source>
        <dbReference type="SAM" id="Phobius"/>
    </source>
</evidence>
<dbReference type="AlphaFoldDB" id="A0AAE1FJX3"/>
<organism evidence="14 15">
    <name type="scientific">Petrolisthes cinctipes</name>
    <name type="common">Flat porcelain crab</name>
    <dbReference type="NCBI Taxonomy" id="88211"/>
    <lineage>
        <taxon>Eukaryota</taxon>
        <taxon>Metazoa</taxon>
        <taxon>Ecdysozoa</taxon>
        <taxon>Arthropoda</taxon>
        <taxon>Crustacea</taxon>
        <taxon>Multicrustacea</taxon>
        <taxon>Malacostraca</taxon>
        <taxon>Eumalacostraca</taxon>
        <taxon>Eucarida</taxon>
        <taxon>Decapoda</taxon>
        <taxon>Pleocyemata</taxon>
        <taxon>Anomura</taxon>
        <taxon>Galatheoidea</taxon>
        <taxon>Porcellanidae</taxon>
        <taxon>Petrolisthes</taxon>
    </lineage>
</organism>
<feature type="compositionally biased region" description="Low complexity" evidence="12">
    <location>
        <begin position="73"/>
        <end position="83"/>
    </location>
</feature>
<keyword evidence="5 13" id="KW-0812">Transmembrane</keyword>
<evidence type="ECO:0000256" key="1">
    <source>
        <dbReference type="ARBA" id="ARBA00004155"/>
    </source>
</evidence>
<keyword evidence="4" id="KW-0963">Cytoplasm</keyword>
<evidence type="ECO:0000256" key="9">
    <source>
        <dbReference type="ARBA" id="ARBA00035284"/>
    </source>
</evidence>
<evidence type="ECO:0000256" key="2">
    <source>
        <dbReference type="ARBA" id="ARBA00004556"/>
    </source>
</evidence>
<evidence type="ECO:0000256" key="10">
    <source>
        <dbReference type="ARBA" id="ARBA00035449"/>
    </source>
</evidence>
<gene>
    <name evidence="14" type="ORF">Pcinc_020621</name>
</gene>
<comment type="similarity">
    <text evidence="3">Belongs to the BRI3 family.</text>
</comment>
<evidence type="ECO:0000256" key="4">
    <source>
        <dbReference type="ARBA" id="ARBA00022490"/>
    </source>
</evidence>
<evidence type="ECO:0000256" key="7">
    <source>
        <dbReference type="ARBA" id="ARBA00023136"/>
    </source>
</evidence>
<comment type="subcellular location">
    <subcellularLocation>
        <location evidence="2">Cytoplasm</location>
        <location evidence="2">Perinuclear region</location>
    </subcellularLocation>
    <subcellularLocation>
        <location evidence="1">Lysosome membrane</location>
        <topology evidence="1">Multi-pass membrane protein</topology>
    </subcellularLocation>
</comment>
<feature type="transmembrane region" description="Helical" evidence="13">
    <location>
        <begin position="140"/>
        <end position="164"/>
    </location>
</feature>
<keyword evidence="7 13" id="KW-0472">Membrane</keyword>
<accession>A0AAE1FJX3</accession>
<dbReference type="GO" id="GO:0048471">
    <property type="term" value="C:perinuclear region of cytoplasm"/>
    <property type="evidence" value="ECO:0007669"/>
    <property type="project" value="UniProtKB-SubCell"/>
</dbReference>
<comment type="subunit">
    <text evidence="11">Interacts with BRI3BP. Interacts with MGAT1 and IFITM3.</text>
</comment>
<evidence type="ECO:0000256" key="6">
    <source>
        <dbReference type="ARBA" id="ARBA00022989"/>
    </source>
</evidence>
<feature type="compositionally biased region" description="Pro residues" evidence="12">
    <location>
        <begin position="59"/>
        <end position="70"/>
    </location>
</feature>